<name>A0ABD6SBA8_BACTU</name>
<sequence>MNILALPNLFKELDRKLESSGGSAILVVDMEDQTGNNGGYIVRLVVQSAEGGSCLLVRPVYAYGKFDYEEAVKRADTFTKRLRERYSSLVVTCNI</sequence>
<organism evidence="1 2">
    <name type="scientific">Bacillus thuringiensis</name>
    <dbReference type="NCBI Taxonomy" id="1428"/>
    <lineage>
        <taxon>Bacteria</taxon>
        <taxon>Bacillati</taxon>
        <taxon>Bacillota</taxon>
        <taxon>Bacilli</taxon>
        <taxon>Bacillales</taxon>
        <taxon>Bacillaceae</taxon>
        <taxon>Bacillus</taxon>
        <taxon>Bacillus cereus group</taxon>
    </lineage>
</organism>
<evidence type="ECO:0000313" key="2">
    <source>
        <dbReference type="Proteomes" id="UP000219897"/>
    </source>
</evidence>
<dbReference type="AlphaFoldDB" id="A0ABD6SBA8"/>
<dbReference type="RefSeq" id="WP_098317166.1">
    <property type="nucleotide sequence ID" value="NZ_NTYF01000023.1"/>
</dbReference>
<reference evidence="1 2" key="1">
    <citation type="submission" date="2017-09" db="EMBL/GenBank/DDBJ databases">
        <title>Large-scale bioinformatics analysis of Bacillus genomes uncovers conserved roles of natural products in bacterial physiology.</title>
        <authorList>
            <consortium name="Agbiome Team Llc"/>
            <person name="Bleich R.M."/>
            <person name="Kirk G.J."/>
            <person name="Santa Maria K.C."/>
            <person name="Allen S.E."/>
            <person name="Farag S."/>
            <person name="Shank E.A."/>
            <person name="Bowers A."/>
        </authorList>
    </citation>
    <scope>NUCLEOTIDE SEQUENCE [LARGE SCALE GENOMIC DNA]</scope>
    <source>
        <strain evidence="1 2">AFS005140</strain>
    </source>
</reference>
<protein>
    <submittedName>
        <fullName evidence="1">Uncharacterized protein</fullName>
    </submittedName>
</protein>
<evidence type="ECO:0000313" key="1">
    <source>
        <dbReference type="EMBL" id="PER55829.1"/>
    </source>
</evidence>
<dbReference type="Proteomes" id="UP000219897">
    <property type="component" value="Unassembled WGS sequence"/>
</dbReference>
<gene>
    <name evidence="1" type="ORF">CN495_08745</name>
</gene>
<dbReference type="EMBL" id="NTYF01000023">
    <property type="protein sequence ID" value="PER55829.1"/>
    <property type="molecule type" value="Genomic_DNA"/>
</dbReference>
<comment type="caution">
    <text evidence="1">The sequence shown here is derived from an EMBL/GenBank/DDBJ whole genome shotgun (WGS) entry which is preliminary data.</text>
</comment>
<proteinExistence type="predicted"/>
<accession>A0ABD6SBA8</accession>